<evidence type="ECO:0000256" key="1">
    <source>
        <dbReference type="SAM" id="MobiDB-lite"/>
    </source>
</evidence>
<name>A0A7K0CLD0_9ACTN</name>
<organism evidence="2 3">
    <name type="scientific">Streptomyces smaragdinus</name>
    <dbReference type="NCBI Taxonomy" id="2585196"/>
    <lineage>
        <taxon>Bacteria</taxon>
        <taxon>Bacillati</taxon>
        <taxon>Actinomycetota</taxon>
        <taxon>Actinomycetes</taxon>
        <taxon>Kitasatosporales</taxon>
        <taxon>Streptomycetaceae</taxon>
        <taxon>Streptomyces</taxon>
    </lineage>
</organism>
<evidence type="ECO:0000313" key="2">
    <source>
        <dbReference type="EMBL" id="MQY14295.1"/>
    </source>
</evidence>
<evidence type="ECO:0000313" key="3">
    <source>
        <dbReference type="Proteomes" id="UP000466345"/>
    </source>
</evidence>
<proteinExistence type="predicted"/>
<dbReference type="EMBL" id="WEGJ01000020">
    <property type="protein sequence ID" value="MQY14295.1"/>
    <property type="molecule type" value="Genomic_DNA"/>
</dbReference>
<reference evidence="2 3" key="1">
    <citation type="submission" date="2019-10" db="EMBL/GenBank/DDBJ databases">
        <title>Streptomyces smaragdinus sp. nov. and Streptomyces fabii sp. nov., isolated from the gut of fungus growing-termite Macrotermes natalensis.</title>
        <authorList>
            <person name="Schwitalla J."/>
            <person name="Benndorf R."/>
            <person name="Martin K."/>
            <person name="De Beer W."/>
            <person name="Kaster A.-K."/>
            <person name="Vollmers J."/>
            <person name="Poulsen M."/>
            <person name="Beemelmanns C."/>
        </authorList>
    </citation>
    <scope>NUCLEOTIDE SEQUENCE [LARGE SCALE GENOMIC DNA]</scope>
    <source>
        <strain evidence="2 3">RB5</strain>
    </source>
</reference>
<keyword evidence="3" id="KW-1185">Reference proteome</keyword>
<dbReference type="Proteomes" id="UP000466345">
    <property type="component" value="Unassembled WGS sequence"/>
</dbReference>
<sequence>MTEPTASRDEGTSHPTPHRLADRPPVDVATIRTTIRQATDHPTVPTPERLDDLTGRLRRHIGRLLGELDERSDCEHDQRVIVREAACLVRMEPPRGQNRRERWSHIGILAASCKGVLRCWEAQQSRGGDVR</sequence>
<feature type="compositionally biased region" description="Basic and acidic residues" evidence="1">
    <location>
        <begin position="1"/>
        <end position="12"/>
    </location>
</feature>
<dbReference type="InterPro" id="IPR046300">
    <property type="entry name" value="DUF6415"/>
</dbReference>
<dbReference type="RefSeq" id="WP_153454850.1">
    <property type="nucleotide sequence ID" value="NZ_WEGJ01000020.1"/>
</dbReference>
<dbReference type="Pfam" id="PF19979">
    <property type="entry name" value="DUF6415"/>
    <property type="match status" value="1"/>
</dbReference>
<gene>
    <name evidence="2" type="ORF">SRB5_44590</name>
</gene>
<comment type="caution">
    <text evidence="2">The sequence shown here is derived from an EMBL/GenBank/DDBJ whole genome shotgun (WGS) entry which is preliminary data.</text>
</comment>
<dbReference type="AlphaFoldDB" id="A0A7K0CLD0"/>
<feature type="region of interest" description="Disordered" evidence="1">
    <location>
        <begin position="1"/>
        <end position="25"/>
    </location>
</feature>
<accession>A0A7K0CLD0</accession>
<protein>
    <submittedName>
        <fullName evidence="2">Uncharacterized protein</fullName>
    </submittedName>
</protein>